<keyword evidence="3" id="KW-1185">Reference proteome</keyword>
<feature type="signal peptide" evidence="1">
    <location>
        <begin position="1"/>
        <end position="24"/>
    </location>
</feature>
<feature type="chain" id="PRO_5006059134" description="RxLR-like protein" evidence="1">
    <location>
        <begin position="25"/>
        <end position="512"/>
    </location>
</feature>
<evidence type="ECO:0000256" key="1">
    <source>
        <dbReference type="SAM" id="SignalP"/>
    </source>
</evidence>
<keyword evidence="1" id="KW-0732">Signal</keyword>
<evidence type="ECO:0008006" key="4">
    <source>
        <dbReference type="Google" id="ProtNLM"/>
    </source>
</evidence>
<evidence type="ECO:0000313" key="2">
    <source>
        <dbReference type="EMBL" id="CEG48386.1"/>
    </source>
</evidence>
<dbReference type="EMBL" id="CCYD01002939">
    <property type="protein sequence ID" value="CEG48386.1"/>
    <property type="molecule type" value="Genomic_DNA"/>
</dbReference>
<accession>A0A0P1B2V7</accession>
<reference evidence="3" key="1">
    <citation type="submission" date="2014-09" db="EMBL/GenBank/DDBJ databases">
        <authorList>
            <person name="Sharma Rahul"/>
            <person name="Thines Marco"/>
        </authorList>
    </citation>
    <scope>NUCLEOTIDE SEQUENCE [LARGE SCALE GENOMIC DNA]</scope>
</reference>
<dbReference type="GeneID" id="36401266"/>
<evidence type="ECO:0000313" key="3">
    <source>
        <dbReference type="Proteomes" id="UP000054928"/>
    </source>
</evidence>
<name>A0A0P1B2V7_PLAHL</name>
<sequence>MRVYTFVCLLAVDVCAHIALTVDAKLVNDSDQFGTNIDSTNDSTIFTANNSVIHSSLSTSANVEDINEERFLEGHLSHLTEKSSESEVFLALQSLKNHLSTMDQKWESIPKIEDRVFKFLNSRISSQKLAEIVIPWTREPLKADYARRILARLILKSASIRREDNTLRPSLGSTPRGIYDMIHQDFRTFDRSLIEEWLRIWMIIWEISEGIEDSFVVRMNIIYENYDLISPNTNLLRSLLEHCDDFNWGRFKGAMMNIMKREAMNKDLIAQKIPIQVVYKRLKAAPGEENYLQWLRYCNKLHPITSRDENFYFTILEVSIAEARDRDSQYMYLLHLFKQYSKVSSVKHLSDSMYSLIEEAQLNWRWAHQKKSLEDVYLEIHARFLMFPDFASKHIQLFRYINVALEIDAELGKSISSADLAGILGFKQFDIHELVRLFMFGDVAKVADVKWHTDDMPDVVYRKWVKNGNKLSDEVLSQGAKRHLKDAYGSYVIRKLKELRGREVTIPSTSTG</sequence>
<dbReference type="Proteomes" id="UP000054928">
    <property type="component" value="Unassembled WGS sequence"/>
</dbReference>
<dbReference type="AlphaFoldDB" id="A0A0P1B2V7"/>
<organism evidence="2 3">
    <name type="scientific">Plasmopara halstedii</name>
    <name type="common">Downy mildew of sunflower</name>
    <dbReference type="NCBI Taxonomy" id="4781"/>
    <lineage>
        <taxon>Eukaryota</taxon>
        <taxon>Sar</taxon>
        <taxon>Stramenopiles</taxon>
        <taxon>Oomycota</taxon>
        <taxon>Peronosporomycetes</taxon>
        <taxon>Peronosporales</taxon>
        <taxon>Peronosporaceae</taxon>
        <taxon>Plasmopara</taxon>
    </lineage>
</organism>
<dbReference type="RefSeq" id="XP_024584755.1">
    <property type="nucleotide sequence ID" value="XM_024719459.1"/>
</dbReference>
<protein>
    <recommendedName>
        <fullName evidence="4">RxLR-like protein</fullName>
    </recommendedName>
</protein>
<proteinExistence type="predicted"/>